<evidence type="ECO:0000313" key="2">
    <source>
        <dbReference type="EMBL" id="KAB2342420.1"/>
    </source>
</evidence>
<dbReference type="Proteomes" id="UP000468735">
    <property type="component" value="Unassembled WGS sequence"/>
</dbReference>
<dbReference type="Gene3D" id="3.30.420.40">
    <property type="match status" value="2"/>
</dbReference>
<dbReference type="PANTHER" id="PTHR18964">
    <property type="entry name" value="ROK (REPRESSOR, ORF, KINASE) FAMILY"/>
    <property type="match status" value="1"/>
</dbReference>
<dbReference type="SUPFAM" id="SSF53067">
    <property type="entry name" value="Actin-like ATPase domain"/>
    <property type="match status" value="1"/>
</dbReference>
<dbReference type="OrthoDB" id="9810372at2"/>
<keyword evidence="3" id="KW-1185">Reference proteome</keyword>
<comment type="caution">
    <text evidence="2">The sequence shown here is derived from an EMBL/GenBank/DDBJ whole genome shotgun (WGS) entry which is preliminary data.</text>
</comment>
<evidence type="ECO:0000256" key="1">
    <source>
        <dbReference type="ARBA" id="ARBA00006479"/>
    </source>
</evidence>
<dbReference type="RefSeq" id="WP_151567167.1">
    <property type="nucleotide sequence ID" value="NZ_WBMT01000022.1"/>
</dbReference>
<protein>
    <submittedName>
        <fullName evidence="2">ROK family protein</fullName>
    </submittedName>
</protein>
<comment type="similarity">
    <text evidence="1">Belongs to the ROK (NagC/XylR) family.</text>
</comment>
<evidence type="ECO:0000313" key="3">
    <source>
        <dbReference type="Proteomes" id="UP000468735"/>
    </source>
</evidence>
<reference evidence="2 3" key="1">
    <citation type="submission" date="2019-09" db="EMBL/GenBank/DDBJ databases">
        <title>Actinomadura physcomitrii sp. nov., a novel actinomycete isolated from moss [Physcomitrium sphaericum (Ludw) Fuernr].</title>
        <authorList>
            <person name="Zhuang X."/>
            <person name="Liu C."/>
        </authorList>
    </citation>
    <scope>NUCLEOTIDE SEQUENCE [LARGE SCALE GENOMIC DNA]</scope>
    <source>
        <strain evidence="2 3">HMC1</strain>
    </source>
</reference>
<gene>
    <name evidence="2" type="ORF">F8566_38365</name>
</gene>
<organism evidence="2 3">
    <name type="scientific">Actinomadura rudentiformis</name>
    <dbReference type="NCBI Taxonomy" id="359158"/>
    <lineage>
        <taxon>Bacteria</taxon>
        <taxon>Bacillati</taxon>
        <taxon>Actinomycetota</taxon>
        <taxon>Actinomycetes</taxon>
        <taxon>Streptosporangiales</taxon>
        <taxon>Thermomonosporaceae</taxon>
        <taxon>Actinomadura</taxon>
    </lineage>
</organism>
<proteinExistence type="inferred from homology"/>
<dbReference type="InterPro" id="IPR000600">
    <property type="entry name" value="ROK"/>
</dbReference>
<dbReference type="EMBL" id="WBMT01000022">
    <property type="protein sequence ID" value="KAB2342420.1"/>
    <property type="molecule type" value="Genomic_DNA"/>
</dbReference>
<dbReference type="PANTHER" id="PTHR18964:SF149">
    <property type="entry name" value="BIFUNCTIONAL UDP-N-ACETYLGLUCOSAMINE 2-EPIMERASE_N-ACETYLMANNOSAMINE KINASE"/>
    <property type="match status" value="1"/>
</dbReference>
<dbReference type="AlphaFoldDB" id="A0A6H9YM58"/>
<name>A0A6H9YM58_9ACTN</name>
<accession>A0A6H9YM58</accession>
<sequence length="295" mass="29815">MSGPTVLGIDFGGTKIALATATAGGRLLHRRTLETRAGDGARAAIERTLTAARRLIEETGEHPVAVGVSTFGVVQGARVVLAPNVPGWEEQPLPHLLEEGLEMPALLDNDVNAAAAAEVRWGRLAGVGVGLYVNVGTGLGAGIVVDGRVLRGANGAAGEIGYSLSSPAQPGHAAGRAPLEEYASGSGLAQRGTQLLGRNVTAAELFALRDDPRVAGLLDEALDKLGMAVANLAIALDADRVVLGGGMAAEPSLAARLGASLTAAVPFPPEVELARFTGDASLMGALALALDAKPP</sequence>
<dbReference type="InterPro" id="IPR043129">
    <property type="entry name" value="ATPase_NBD"/>
</dbReference>
<dbReference type="Pfam" id="PF00480">
    <property type="entry name" value="ROK"/>
    <property type="match status" value="1"/>
</dbReference>